<organism evidence="6">
    <name type="scientific">Satyrvirus sp</name>
    <dbReference type="NCBI Taxonomy" id="2487771"/>
    <lineage>
        <taxon>Viruses</taxon>
        <taxon>Varidnaviria</taxon>
        <taxon>Bamfordvirae</taxon>
        <taxon>Nucleocytoviricota</taxon>
        <taxon>Megaviricetes</taxon>
        <taxon>Imitervirales</taxon>
        <taxon>Mimiviridae</taxon>
        <taxon>Megamimivirinae</taxon>
    </lineage>
</organism>
<proteinExistence type="predicted"/>
<dbReference type="InterPro" id="IPR006214">
    <property type="entry name" value="Bax_inhibitor_1-related"/>
</dbReference>
<keyword evidence="4 5" id="KW-0472">Membrane</keyword>
<evidence type="ECO:0000256" key="1">
    <source>
        <dbReference type="ARBA" id="ARBA00004141"/>
    </source>
</evidence>
<feature type="transmembrane region" description="Helical" evidence="5">
    <location>
        <begin position="189"/>
        <end position="207"/>
    </location>
</feature>
<accession>A0A3G5AE47</accession>
<dbReference type="PANTHER" id="PTHR23291:SF32">
    <property type="entry name" value="BAX INHIBITOR 1"/>
    <property type="match status" value="1"/>
</dbReference>
<dbReference type="PANTHER" id="PTHR23291">
    <property type="entry name" value="BAX INHIBITOR-RELATED"/>
    <property type="match status" value="1"/>
</dbReference>
<protein>
    <submittedName>
        <fullName evidence="6">BAx inhibitor (BI)-1/yccA-like protein family</fullName>
    </submittedName>
</protein>
<feature type="transmembrane region" description="Helical" evidence="5">
    <location>
        <begin position="149"/>
        <end position="169"/>
    </location>
</feature>
<evidence type="ECO:0000256" key="2">
    <source>
        <dbReference type="ARBA" id="ARBA00022692"/>
    </source>
</evidence>
<feature type="transmembrane region" description="Helical" evidence="5">
    <location>
        <begin position="69"/>
        <end position="86"/>
    </location>
</feature>
<evidence type="ECO:0000313" key="6">
    <source>
        <dbReference type="EMBL" id="AYV85496.1"/>
    </source>
</evidence>
<comment type="subcellular location">
    <subcellularLocation>
        <location evidence="1">Membrane</location>
        <topology evidence="1">Multi-pass membrane protein</topology>
    </subcellularLocation>
</comment>
<dbReference type="EMBL" id="MK072456">
    <property type="protein sequence ID" value="AYV85496.1"/>
    <property type="molecule type" value="Genomic_DNA"/>
</dbReference>
<reference evidence="6" key="1">
    <citation type="submission" date="2018-10" db="EMBL/GenBank/DDBJ databases">
        <title>Hidden diversity of soil giant viruses.</title>
        <authorList>
            <person name="Schulz F."/>
            <person name="Alteio L."/>
            <person name="Goudeau D."/>
            <person name="Ryan E.M."/>
            <person name="Malmstrom R.R."/>
            <person name="Blanchard J."/>
            <person name="Woyke T."/>
        </authorList>
    </citation>
    <scope>NUCLEOTIDE SEQUENCE</scope>
    <source>
        <strain evidence="6">SAV1</strain>
    </source>
</reference>
<feature type="transmembrane region" description="Helical" evidence="5">
    <location>
        <begin position="120"/>
        <end position="142"/>
    </location>
</feature>
<dbReference type="Pfam" id="PF01027">
    <property type="entry name" value="Bax1-I"/>
    <property type="match status" value="1"/>
</dbReference>
<feature type="transmembrane region" description="Helical" evidence="5">
    <location>
        <begin position="20"/>
        <end position="38"/>
    </location>
</feature>
<evidence type="ECO:0000256" key="4">
    <source>
        <dbReference type="ARBA" id="ARBA00023136"/>
    </source>
</evidence>
<feature type="transmembrane region" description="Helical" evidence="5">
    <location>
        <begin position="45"/>
        <end position="63"/>
    </location>
</feature>
<sequence length="212" mass="24062">MDQHKYGVSDISLPNGLPNSVVQTYVLLTCSIIVFFLGTFVPTNMVMSWVSIGLSFIFLFLTIAKEKSIFMLGYSFCIGLMNNLFLENIGQINPYVIQEALAVTIIIFIGLTILSYHVPYGFFLIAGLLYSLVITLLCVIVINIFVQNTFLEIISIYLGIVTFSGFIIIDTRKLIFVTNHTPVQHTLALFLDFINLFIQLTKYMVLFRKKEK</sequence>
<keyword evidence="3 5" id="KW-1133">Transmembrane helix</keyword>
<keyword evidence="2 5" id="KW-0812">Transmembrane</keyword>
<evidence type="ECO:0000256" key="3">
    <source>
        <dbReference type="ARBA" id="ARBA00022989"/>
    </source>
</evidence>
<name>A0A3G5AE47_9VIRU</name>
<feature type="transmembrane region" description="Helical" evidence="5">
    <location>
        <begin position="95"/>
        <end position="114"/>
    </location>
</feature>
<dbReference type="GO" id="GO:0016020">
    <property type="term" value="C:membrane"/>
    <property type="evidence" value="ECO:0007669"/>
    <property type="project" value="UniProtKB-SubCell"/>
</dbReference>
<gene>
    <name evidence="6" type="ORF">Satyrvirus20_3</name>
</gene>
<evidence type="ECO:0000256" key="5">
    <source>
        <dbReference type="SAM" id="Phobius"/>
    </source>
</evidence>